<dbReference type="Proteomes" id="UP001057452">
    <property type="component" value="Chromosome 13"/>
</dbReference>
<organism evidence="1 2">
    <name type="scientific">Chaenocephalus aceratus</name>
    <name type="common">Blackfin icefish</name>
    <name type="synonym">Chaenichthys aceratus</name>
    <dbReference type="NCBI Taxonomy" id="36190"/>
    <lineage>
        <taxon>Eukaryota</taxon>
        <taxon>Metazoa</taxon>
        <taxon>Chordata</taxon>
        <taxon>Craniata</taxon>
        <taxon>Vertebrata</taxon>
        <taxon>Euteleostomi</taxon>
        <taxon>Actinopterygii</taxon>
        <taxon>Neopterygii</taxon>
        <taxon>Teleostei</taxon>
        <taxon>Neoteleostei</taxon>
        <taxon>Acanthomorphata</taxon>
        <taxon>Eupercaria</taxon>
        <taxon>Perciformes</taxon>
        <taxon>Notothenioidei</taxon>
        <taxon>Channichthyidae</taxon>
        <taxon>Chaenocephalus</taxon>
    </lineage>
</organism>
<gene>
    <name evidence="1" type="ORF">KUCAC02_005562</name>
</gene>
<evidence type="ECO:0000313" key="2">
    <source>
        <dbReference type="Proteomes" id="UP001057452"/>
    </source>
</evidence>
<accession>A0ACB9WQG3</accession>
<dbReference type="EMBL" id="CM043797">
    <property type="protein sequence ID" value="KAI4815416.1"/>
    <property type="molecule type" value="Genomic_DNA"/>
</dbReference>
<proteinExistence type="predicted"/>
<comment type="caution">
    <text evidence="1">The sequence shown here is derived from an EMBL/GenBank/DDBJ whole genome shotgun (WGS) entry which is preliminary data.</text>
</comment>
<reference evidence="1" key="1">
    <citation type="submission" date="2022-05" db="EMBL/GenBank/DDBJ databases">
        <title>Chromosome-level genome of Chaenocephalus aceratus.</title>
        <authorList>
            <person name="Park H."/>
        </authorList>
    </citation>
    <scope>NUCLEOTIDE SEQUENCE</scope>
    <source>
        <strain evidence="1">KU_202001</strain>
    </source>
</reference>
<sequence>MMEECGKRNIIRTFTAAAGTVRGWRGCNQSLQLHRGIKPNVERDRVERTSVACPRWTHGASCSRECDCVQNIPLAATPKQEAVSVRPPTTDHSVRKNVSQGSSAPAVSSHVTVQVEGHVTRGPGSAVRGVLQVFTEKKCQLACPSLRYAESCRLTCGCGGAPCDPVTGRCICPAGKTGDSCHEDCPDAFWGMKCQSACPDCENGASCNKESGVCECRPGFMGNLCQNECPPGLHGPGCEGLCSCPPDTDCDPQTDTASALAGKRGPDCATACESGYWGPGCVNTCECREISESCDPVSGQCVCEAGFTGDHCEKKCVHGSFGRGCVLPCRCESGALCDHVSEPAPAHLGLLSSNRGVPFLSLLLGLFLQEKVRKTPVL</sequence>
<name>A0ACB9WQG3_CHAAC</name>
<keyword evidence="2" id="KW-1185">Reference proteome</keyword>
<evidence type="ECO:0000313" key="1">
    <source>
        <dbReference type="EMBL" id="KAI4815416.1"/>
    </source>
</evidence>
<protein>
    <submittedName>
        <fullName evidence="1">Uncharacterized protein</fullName>
    </submittedName>
</protein>